<accession>A0A9J6B4M4</accession>
<evidence type="ECO:0000313" key="3">
    <source>
        <dbReference type="Proteomes" id="UP000824120"/>
    </source>
</evidence>
<dbReference type="Proteomes" id="UP000824120">
    <property type="component" value="Chromosome 1"/>
</dbReference>
<evidence type="ECO:0000313" key="2">
    <source>
        <dbReference type="EMBL" id="KAG5631335.1"/>
    </source>
</evidence>
<dbReference type="EMBL" id="JACXVP010000001">
    <property type="protein sequence ID" value="KAG5631335.1"/>
    <property type="molecule type" value="Genomic_DNA"/>
</dbReference>
<protein>
    <submittedName>
        <fullName evidence="2">Uncharacterized protein</fullName>
    </submittedName>
</protein>
<comment type="caution">
    <text evidence="2">The sequence shown here is derived from an EMBL/GenBank/DDBJ whole genome shotgun (WGS) entry which is preliminary data.</text>
</comment>
<feature type="compositionally biased region" description="Low complexity" evidence="1">
    <location>
        <begin position="7"/>
        <end position="16"/>
    </location>
</feature>
<gene>
    <name evidence="2" type="ORF">H5410_003052</name>
</gene>
<feature type="compositionally biased region" description="Polar residues" evidence="1">
    <location>
        <begin position="33"/>
        <end position="44"/>
    </location>
</feature>
<sequence>MRQLNSDQQQVQQQDQAGAETQINAENNKEKQQGMTRTAGQQDKGSMENDMGAKASNSNQGNTPKSKNKPSKKRDKTYNKTMINRENNKAMGKVARSLLWLMSSWAWTLLLYKHNI</sequence>
<keyword evidence="3" id="KW-1185">Reference proteome</keyword>
<dbReference type="AlphaFoldDB" id="A0A9J6B4M4"/>
<feature type="compositionally biased region" description="Basic residues" evidence="1">
    <location>
        <begin position="66"/>
        <end position="75"/>
    </location>
</feature>
<proteinExistence type="predicted"/>
<organism evidence="2 3">
    <name type="scientific">Solanum commersonii</name>
    <name type="common">Commerson's wild potato</name>
    <name type="synonym">Commerson's nightshade</name>
    <dbReference type="NCBI Taxonomy" id="4109"/>
    <lineage>
        <taxon>Eukaryota</taxon>
        <taxon>Viridiplantae</taxon>
        <taxon>Streptophyta</taxon>
        <taxon>Embryophyta</taxon>
        <taxon>Tracheophyta</taxon>
        <taxon>Spermatophyta</taxon>
        <taxon>Magnoliopsida</taxon>
        <taxon>eudicotyledons</taxon>
        <taxon>Gunneridae</taxon>
        <taxon>Pentapetalae</taxon>
        <taxon>asterids</taxon>
        <taxon>lamiids</taxon>
        <taxon>Solanales</taxon>
        <taxon>Solanaceae</taxon>
        <taxon>Solanoideae</taxon>
        <taxon>Solaneae</taxon>
        <taxon>Solanum</taxon>
    </lineage>
</organism>
<evidence type="ECO:0000256" key="1">
    <source>
        <dbReference type="SAM" id="MobiDB-lite"/>
    </source>
</evidence>
<name>A0A9J6B4M4_SOLCO</name>
<reference evidence="2 3" key="1">
    <citation type="submission" date="2020-09" db="EMBL/GenBank/DDBJ databases">
        <title>De no assembly of potato wild relative species, Solanum commersonii.</title>
        <authorList>
            <person name="Cho K."/>
        </authorList>
    </citation>
    <scope>NUCLEOTIDE SEQUENCE [LARGE SCALE GENOMIC DNA]</scope>
    <source>
        <strain evidence="2">LZ3.2</strain>
        <tissue evidence="2">Leaf</tissue>
    </source>
</reference>
<feature type="region of interest" description="Disordered" evidence="1">
    <location>
        <begin position="1"/>
        <end position="86"/>
    </location>
</feature>